<comment type="caution">
    <text evidence="8">The sequence shown here is derived from an EMBL/GenBank/DDBJ whole genome shotgun (WGS) entry which is preliminary data.</text>
</comment>
<dbReference type="GO" id="GO:0008483">
    <property type="term" value="F:transaminase activity"/>
    <property type="evidence" value="ECO:0007669"/>
    <property type="project" value="UniProtKB-KW"/>
</dbReference>
<dbReference type="PROSITE" id="PS00105">
    <property type="entry name" value="AA_TRANSFER_CLASS_1"/>
    <property type="match status" value="1"/>
</dbReference>
<dbReference type="Pfam" id="PF00155">
    <property type="entry name" value="Aminotran_1_2"/>
    <property type="match status" value="1"/>
</dbReference>
<accession>A0A0R2MAE6</accession>
<dbReference type="GO" id="GO:0006520">
    <property type="term" value="P:amino acid metabolic process"/>
    <property type="evidence" value="ECO:0007669"/>
    <property type="project" value="InterPro"/>
</dbReference>
<dbReference type="AlphaFoldDB" id="A0A0R2MAE6"/>
<dbReference type="Gene3D" id="3.40.640.10">
    <property type="entry name" value="Type I PLP-dependent aspartate aminotransferase-like (Major domain)"/>
    <property type="match status" value="1"/>
</dbReference>
<evidence type="ECO:0000313" key="8">
    <source>
        <dbReference type="EMBL" id="KRO09008.1"/>
    </source>
</evidence>
<evidence type="ECO:0000259" key="7">
    <source>
        <dbReference type="Pfam" id="PF00155"/>
    </source>
</evidence>
<evidence type="ECO:0000256" key="6">
    <source>
        <dbReference type="RuleBase" id="RU000481"/>
    </source>
</evidence>
<dbReference type="PANTHER" id="PTHR46383:SF4">
    <property type="entry name" value="AMINOTRANSFERASE"/>
    <property type="match status" value="1"/>
</dbReference>
<dbReference type="InterPro" id="IPR015424">
    <property type="entry name" value="PyrdxlP-dep_Trfase"/>
</dbReference>
<dbReference type="EC" id="2.6.1.-" evidence="6"/>
<evidence type="ECO:0000256" key="1">
    <source>
        <dbReference type="ARBA" id="ARBA00001933"/>
    </source>
</evidence>
<keyword evidence="5" id="KW-0663">Pyridoxal phosphate</keyword>
<feature type="domain" description="Aminotransferase class I/classII large" evidence="7">
    <location>
        <begin position="75"/>
        <end position="423"/>
    </location>
</feature>
<dbReference type="STRING" id="942150.IV64_GL000133"/>
<dbReference type="InterPro" id="IPR015422">
    <property type="entry name" value="PyrdxlP-dep_Trfase_small"/>
</dbReference>
<dbReference type="InterPro" id="IPR004838">
    <property type="entry name" value="NHTrfase_class1_PyrdxlP-BS"/>
</dbReference>
<keyword evidence="9" id="KW-1185">Reference proteome</keyword>
<dbReference type="FunFam" id="3.40.640.10:FF:000033">
    <property type="entry name" value="Aspartate aminotransferase"/>
    <property type="match status" value="1"/>
</dbReference>
<dbReference type="CDD" id="cd00609">
    <property type="entry name" value="AAT_like"/>
    <property type="match status" value="1"/>
</dbReference>
<reference evidence="8 9" key="1">
    <citation type="journal article" date="2015" name="Genome Announc.">
        <title>Expanding the biotechnology potential of lactobacilli through comparative genomics of 213 strains and associated genera.</title>
        <authorList>
            <person name="Sun Z."/>
            <person name="Harris H.M."/>
            <person name="McCann A."/>
            <person name="Guo C."/>
            <person name="Argimon S."/>
            <person name="Zhang W."/>
            <person name="Yang X."/>
            <person name="Jeffery I.B."/>
            <person name="Cooney J.C."/>
            <person name="Kagawa T.F."/>
            <person name="Liu W."/>
            <person name="Song Y."/>
            <person name="Salvetti E."/>
            <person name="Wrobel A."/>
            <person name="Rasinkangas P."/>
            <person name="Parkhill J."/>
            <person name="Rea M.C."/>
            <person name="O'Sullivan O."/>
            <person name="Ritari J."/>
            <person name="Douillard F.P."/>
            <person name="Paul Ross R."/>
            <person name="Yang R."/>
            <person name="Briner A.E."/>
            <person name="Felis G.E."/>
            <person name="de Vos W.M."/>
            <person name="Barrangou R."/>
            <person name="Klaenhammer T.R."/>
            <person name="Caufield P.W."/>
            <person name="Cui Y."/>
            <person name="Zhang H."/>
            <person name="O'Toole P.W."/>
        </authorList>
    </citation>
    <scope>NUCLEOTIDE SEQUENCE [LARGE SCALE GENOMIC DNA]</scope>
    <source>
        <strain evidence="8 9">LMG 26013</strain>
    </source>
</reference>
<dbReference type="EMBL" id="JQCL01000074">
    <property type="protein sequence ID" value="KRO09008.1"/>
    <property type="molecule type" value="Genomic_DNA"/>
</dbReference>
<sequence>MFFSGAPFEFSKGASFLTQPNATHATLAPTFKQTGGTNMSISSETLVQNMNHEIAAIQPSDILAFNAEIANIPGIVRLTLGEPDFDTPEHVKQAAIQSIENNESHYAPSNGTPALREAAANFLAKKYDVHYDPASEVIITAGATGGIYTALSSILNPGDEVLIPTPIFPLYIAIAKLNGATPVFMDTSKNGFVLSPEMLKETLAAHPKTKAVVLNFPSNPTGVTYREDDLRALAAVLADKPIFVLSDEIYSELTYGATHVSIARYLPEQTILLNGVSKSHAMTGWRIGIMCAPKAITAQLGKIHQFTVTSTTTNAQAAAAEALSNGMDDAQAMKKEYQARRDYLYDALNKLGFESAKPEGAFYLFSKIPAGLPQDSMAFCRELAHEARVALIPGSSFGPGGEGYVRISYAASMDNLKTAVERIGEYVGKKAAEEK</sequence>
<evidence type="ECO:0000256" key="5">
    <source>
        <dbReference type="ARBA" id="ARBA00022898"/>
    </source>
</evidence>
<comment type="cofactor">
    <cofactor evidence="1 6">
        <name>pyridoxal 5'-phosphate</name>
        <dbReference type="ChEBI" id="CHEBI:597326"/>
    </cofactor>
</comment>
<dbReference type="Gene3D" id="3.90.1150.10">
    <property type="entry name" value="Aspartate Aminotransferase, domain 1"/>
    <property type="match status" value="1"/>
</dbReference>
<keyword evidence="3 6" id="KW-0032">Aminotransferase</keyword>
<dbReference type="GO" id="GO:0030170">
    <property type="term" value="F:pyridoxal phosphate binding"/>
    <property type="evidence" value="ECO:0007669"/>
    <property type="project" value="InterPro"/>
</dbReference>
<evidence type="ECO:0000256" key="4">
    <source>
        <dbReference type="ARBA" id="ARBA00022679"/>
    </source>
</evidence>
<comment type="similarity">
    <text evidence="2 6">Belongs to the class-I pyridoxal-phosphate-dependent aminotransferase family.</text>
</comment>
<dbReference type="InterPro" id="IPR050596">
    <property type="entry name" value="AspAT/PAT-like"/>
</dbReference>
<name>A0A0R2MAE6_9LACO</name>
<protein>
    <recommendedName>
        <fullName evidence="6">Aminotransferase</fullName>
        <ecNumber evidence="6">2.6.1.-</ecNumber>
    </recommendedName>
</protein>
<dbReference type="SUPFAM" id="SSF53383">
    <property type="entry name" value="PLP-dependent transferases"/>
    <property type="match status" value="1"/>
</dbReference>
<evidence type="ECO:0000313" key="9">
    <source>
        <dbReference type="Proteomes" id="UP000051783"/>
    </source>
</evidence>
<evidence type="ECO:0000256" key="2">
    <source>
        <dbReference type="ARBA" id="ARBA00007441"/>
    </source>
</evidence>
<proteinExistence type="inferred from homology"/>
<gene>
    <name evidence="8" type="ORF">IV64_GL000133</name>
</gene>
<dbReference type="InterPro" id="IPR015421">
    <property type="entry name" value="PyrdxlP-dep_Trfase_major"/>
</dbReference>
<dbReference type="InterPro" id="IPR004839">
    <property type="entry name" value="Aminotransferase_I/II_large"/>
</dbReference>
<dbReference type="Proteomes" id="UP000051783">
    <property type="component" value="Unassembled WGS sequence"/>
</dbReference>
<organism evidence="8 9">
    <name type="scientific">Lactiplantibacillus xiangfangensis</name>
    <dbReference type="NCBI Taxonomy" id="942150"/>
    <lineage>
        <taxon>Bacteria</taxon>
        <taxon>Bacillati</taxon>
        <taxon>Bacillota</taxon>
        <taxon>Bacilli</taxon>
        <taxon>Lactobacillales</taxon>
        <taxon>Lactobacillaceae</taxon>
        <taxon>Lactiplantibacillus</taxon>
    </lineage>
</organism>
<dbReference type="PANTHER" id="PTHR46383">
    <property type="entry name" value="ASPARTATE AMINOTRANSFERASE"/>
    <property type="match status" value="1"/>
</dbReference>
<dbReference type="PATRIC" id="fig|942150.3.peg.141"/>
<evidence type="ECO:0000256" key="3">
    <source>
        <dbReference type="ARBA" id="ARBA00022576"/>
    </source>
</evidence>
<keyword evidence="4 6" id="KW-0808">Transferase</keyword>